<dbReference type="Proteomes" id="UP001180487">
    <property type="component" value="Unassembled WGS sequence"/>
</dbReference>
<keyword evidence="3 4" id="KW-0732">Signal</keyword>
<comment type="subcellular location">
    <subcellularLocation>
        <location evidence="1">Cell envelope</location>
    </subcellularLocation>
</comment>
<dbReference type="RefSeq" id="WP_310370876.1">
    <property type="nucleotide sequence ID" value="NZ_JAVDXT010000001.1"/>
</dbReference>
<feature type="domain" description="Periplasmic binding protein" evidence="5">
    <location>
        <begin position="45"/>
        <end position="302"/>
    </location>
</feature>
<keyword evidence="7" id="KW-1185">Reference proteome</keyword>
<dbReference type="InterPro" id="IPR025997">
    <property type="entry name" value="SBP_2_dom"/>
</dbReference>
<organism evidence="6 7">
    <name type="scientific">Rhodoferax ferrireducens</name>
    <dbReference type="NCBI Taxonomy" id="192843"/>
    <lineage>
        <taxon>Bacteria</taxon>
        <taxon>Pseudomonadati</taxon>
        <taxon>Pseudomonadota</taxon>
        <taxon>Betaproteobacteria</taxon>
        <taxon>Burkholderiales</taxon>
        <taxon>Comamonadaceae</taxon>
        <taxon>Rhodoferax</taxon>
    </lineage>
</organism>
<comment type="caution">
    <text evidence="6">The sequence shown here is derived from an EMBL/GenBank/DDBJ whole genome shotgun (WGS) entry which is preliminary data.</text>
</comment>
<dbReference type="CDD" id="cd01536">
    <property type="entry name" value="PBP1_ABC_sugar_binding-like"/>
    <property type="match status" value="1"/>
</dbReference>
<evidence type="ECO:0000313" key="7">
    <source>
        <dbReference type="Proteomes" id="UP001180487"/>
    </source>
</evidence>
<evidence type="ECO:0000256" key="1">
    <source>
        <dbReference type="ARBA" id="ARBA00004196"/>
    </source>
</evidence>
<evidence type="ECO:0000259" key="5">
    <source>
        <dbReference type="Pfam" id="PF13407"/>
    </source>
</evidence>
<dbReference type="PANTHER" id="PTHR46847:SF1">
    <property type="entry name" value="D-ALLOSE-BINDING PERIPLASMIC PROTEIN-RELATED"/>
    <property type="match status" value="1"/>
</dbReference>
<comment type="similarity">
    <text evidence="2">Belongs to the bacterial solute-binding protein 2 family.</text>
</comment>
<accession>A0ABU2C480</accession>
<dbReference type="Pfam" id="PF13407">
    <property type="entry name" value="Peripla_BP_4"/>
    <property type="match status" value="1"/>
</dbReference>
<dbReference type="PANTHER" id="PTHR46847">
    <property type="entry name" value="D-ALLOSE-BINDING PERIPLASMIC PROTEIN-RELATED"/>
    <property type="match status" value="1"/>
</dbReference>
<evidence type="ECO:0000256" key="4">
    <source>
        <dbReference type="SAM" id="SignalP"/>
    </source>
</evidence>
<name>A0ABU2C480_9BURK</name>
<evidence type="ECO:0000256" key="2">
    <source>
        <dbReference type="ARBA" id="ARBA00007639"/>
    </source>
</evidence>
<feature type="chain" id="PRO_5045450204" evidence="4">
    <location>
        <begin position="27"/>
        <end position="358"/>
    </location>
</feature>
<dbReference type="EMBL" id="JAVDXT010000001">
    <property type="protein sequence ID" value="MDR7376143.1"/>
    <property type="molecule type" value="Genomic_DNA"/>
</dbReference>
<evidence type="ECO:0000313" key="6">
    <source>
        <dbReference type="EMBL" id="MDR7376143.1"/>
    </source>
</evidence>
<dbReference type="InterPro" id="IPR028082">
    <property type="entry name" value="Peripla_BP_I"/>
</dbReference>
<feature type="signal peptide" evidence="4">
    <location>
        <begin position="1"/>
        <end position="26"/>
    </location>
</feature>
<proteinExistence type="inferred from homology"/>
<dbReference type="Gene3D" id="3.40.50.2300">
    <property type="match status" value="2"/>
</dbReference>
<sequence>MKHVMKKISTLAISVLSAFGAQIAEAAPLCEKSQIRLVNSMREIAQPYHANLDKGGRLFAQWAGLEQRYVLQLNQGDSDKQVSLMRGILSTNPKCTIFNVEPNSDPVIKPMVDTANRSGVWIVTHWAHGEGLHPFDSNPQWVAHVAVNSLDAGVAISKILVDAIGGKGGIVALQGRLDTDPARKRFAGLQQVLKDQPGIQLLDQQTANWDRTAAFPVMQTWLAKYGTQIKAVWAANDDMALGALEALRAVGLAGKIPVVGVDGIPEAIDAIAKGEMSATVSSDAYYQGSIGLAMGVCVLTGQVPLPKTWPKERREFYLKLQIITKANAGQFRGDPQASAYAPEWDCANLWSRSTGKAF</sequence>
<gene>
    <name evidence="6" type="ORF">J2X19_000801</name>
</gene>
<dbReference type="SUPFAM" id="SSF53822">
    <property type="entry name" value="Periplasmic binding protein-like I"/>
    <property type="match status" value="1"/>
</dbReference>
<reference evidence="6 7" key="1">
    <citation type="submission" date="2023-07" db="EMBL/GenBank/DDBJ databases">
        <title>Sorghum-associated microbial communities from plants grown in Nebraska, USA.</title>
        <authorList>
            <person name="Schachtman D."/>
        </authorList>
    </citation>
    <scope>NUCLEOTIDE SEQUENCE [LARGE SCALE GENOMIC DNA]</scope>
    <source>
        <strain evidence="6 7">BE313</strain>
    </source>
</reference>
<protein>
    <submittedName>
        <fullName evidence="6">Ribose transport system substrate-binding protein</fullName>
    </submittedName>
</protein>
<evidence type="ECO:0000256" key="3">
    <source>
        <dbReference type="ARBA" id="ARBA00022729"/>
    </source>
</evidence>